<sequence length="82" mass="9181">EPVCYQCRKSGHLRLDSLRLKKTGQQDKSKKKQISDENHKKCKRKAMAAAWDNKEVATSDSSSSDSEKEQASLALMVGLDDI</sequence>
<evidence type="ECO:0000256" key="1">
    <source>
        <dbReference type="SAM" id="MobiDB-lite"/>
    </source>
</evidence>
<accession>A0A843XK18</accession>
<feature type="non-terminal residue" evidence="2">
    <location>
        <position position="1"/>
    </location>
</feature>
<evidence type="ECO:0000313" key="3">
    <source>
        <dbReference type="Proteomes" id="UP000652761"/>
    </source>
</evidence>
<gene>
    <name evidence="2" type="ORF">Taro_053007</name>
</gene>
<dbReference type="Proteomes" id="UP000652761">
    <property type="component" value="Unassembled WGS sequence"/>
</dbReference>
<evidence type="ECO:0000313" key="2">
    <source>
        <dbReference type="EMBL" id="MQM19994.1"/>
    </source>
</evidence>
<proteinExistence type="predicted"/>
<protein>
    <submittedName>
        <fullName evidence="2">Uncharacterized protein</fullName>
    </submittedName>
</protein>
<name>A0A843XK18_COLES</name>
<organism evidence="2 3">
    <name type="scientific">Colocasia esculenta</name>
    <name type="common">Wild taro</name>
    <name type="synonym">Arum esculentum</name>
    <dbReference type="NCBI Taxonomy" id="4460"/>
    <lineage>
        <taxon>Eukaryota</taxon>
        <taxon>Viridiplantae</taxon>
        <taxon>Streptophyta</taxon>
        <taxon>Embryophyta</taxon>
        <taxon>Tracheophyta</taxon>
        <taxon>Spermatophyta</taxon>
        <taxon>Magnoliopsida</taxon>
        <taxon>Liliopsida</taxon>
        <taxon>Araceae</taxon>
        <taxon>Aroideae</taxon>
        <taxon>Colocasieae</taxon>
        <taxon>Colocasia</taxon>
    </lineage>
</organism>
<reference evidence="2" key="1">
    <citation type="submission" date="2017-07" db="EMBL/GenBank/DDBJ databases">
        <title>Taro Niue Genome Assembly and Annotation.</title>
        <authorList>
            <person name="Atibalentja N."/>
            <person name="Keating K."/>
            <person name="Fields C.J."/>
        </authorList>
    </citation>
    <scope>NUCLEOTIDE SEQUENCE</scope>
    <source>
        <strain evidence="2">Niue_2</strain>
        <tissue evidence="2">Leaf</tissue>
    </source>
</reference>
<keyword evidence="3" id="KW-1185">Reference proteome</keyword>
<feature type="region of interest" description="Disordered" evidence="1">
    <location>
        <begin position="18"/>
        <end position="72"/>
    </location>
</feature>
<dbReference type="EMBL" id="NMUH01009380">
    <property type="protein sequence ID" value="MQM19994.1"/>
    <property type="molecule type" value="Genomic_DNA"/>
</dbReference>
<feature type="compositionally biased region" description="Basic and acidic residues" evidence="1">
    <location>
        <begin position="18"/>
        <end position="39"/>
    </location>
</feature>
<comment type="caution">
    <text evidence="2">The sequence shown here is derived from an EMBL/GenBank/DDBJ whole genome shotgun (WGS) entry which is preliminary data.</text>
</comment>
<dbReference type="AlphaFoldDB" id="A0A843XK18"/>